<gene>
    <name evidence="1" type="ORF">EQG79_09275</name>
</gene>
<keyword evidence="2" id="KW-1185">Reference proteome</keyword>
<comment type="caution">
    <text evidence="1">The sequence shown here is derived from an EMBL/GenBank/DDBJ whole genome shotgun (WGS) entry which is preliminary data.</text>
</comment>
<reference evidence="1 2" key="1">
    <citation type="submission" date="2019-01" db="EMBL/GenBank/DDBJ databases">
        <title>Spirosoma flava sp. nov., a propanil-degrading bacterium isolated from herbicide-contaminated soil.</title>
        <authorList>
            <person name="Zhang L."/>
            <person name="Jiang J.-D."/>
        </authorList>
    </citation>
    <scope>NUCLEOTIDE SEQUENCE [LARGE SCALE GENOMIC DNA]</scope>
    <source>
        <strain evidence="1 2">TY50</strain>
    </source>
</reference>
<dbReference type="AlphaFoldDB" id="A0A4Q2UQH1"/>
<proteinExistence type="predicted"/>
<accession>A0A4Q2UQH1</accession>
<dbReference type="Gene3D" id="1.25.40.10">
    <property type="entry name" value="Tetratricopeptide repeat domain"/>
    <property type="match status" value="1"/>
</dbReference>
<name>A0A4Q2UQH1_9BACT</name>
<evidence type="ECO:0000313" key="2">
    <source>
        <dbReference type="Proteomes" id="UP000290407"/>
    </source>
</evidence>
<evidence type="ECO:0008006" key="3">
    <source>
        <dbReference type="Google" id="ProtNLM"/>
    </source>
</evidence>
<dbReference type="SUPFAM" id="SSF48452">
    <property type="entry name" value="TPR-like"/>
    <property type="match status" value="1"/>
</dbReference>
<evidence type="ECO:0000313" key="1">
    <source>
        <dbReference type="EMBL" id="RYC70051.1"/>
    </source>
</evidence>
<dbReference type="InterPro" id="IPR011990">
    <property type="entry name" value="TPR-like_helical_dom_sf"/>
</dbReference>
<dbReference type="EMBL" id="SBLB01000002">
    <property type="protein sequence ID" value="RYC70051.1"/>
    <property type="molecule type" value="Genomic_DNA"/>
</dbReference>
<sequence>MTAQPVLAQPVTLSDKKATANQVLEQIGAAYGYSVLELPKLVMHARNKNNRRIAYLEMIALRQQQSATRMDRSRLFMDEELFDICMALDIERARRKGTTLSFVLSHEIAHFYHRHNTYRSFADLNIGVMPETLSRQQESQADQTGLLFAYLAGYNPEPMLDALFDAIYTHYRLDDKLWGYPTKSERQQNAKLRATEFSVYGHLFALGQALYCREQFPEAARCFEYVFTRYPLKEAYNNFGVCRLQQLTRFRKKDNISYFALPFEVDPHNRLLGLSERSGTVTSSELASWSKEADAAFTRAIELDVTYKQAYLNQSIGALLANNTFLVLGILTTMTQKTGQPLPPNGHLIKGMAYAAMANWPNVQQCFDQPGTQRAYQIAYNKLVAQAIRQHKLVTLRKTWQRLQTRPSAPQLLYCQTKHVLLQEIDQAPASVRWPGNYLMELTSDPPPFISVDSKQVGKALFFRVKMGDSLQPLYFVRQL</sequence>
<protein>
    <recommendedName>
        <fullName evidence="3">Peptidase M48 domain-containing protein</fullName>
    </recommendedName>
</protein>
<dbReference type="Proteomes" id="UP000290407">
    <property type="component" value="Unassembled WGS sequence"/>
</dbReference>
<organism evidence="1 2">
    <name type="scientific">Spirosoma sordidisoli</name>
    <dbReference type="NCBI Taxonomy" id="2502893"/>
    <lineage>
        <taxon>Bacteria</taxon>
        <taxon>Pseudomonadati</taxon>
        <taxon>Bacteroidota</taxon>
        <taxon>Cytophagia</taxon>
        <taxon>Cytophagales</taxon>
        <taxon>Cytophagaceae</taxon>
        <taxon>Spirosoma</taxon>
    </lineage>
</organism>